<feature type="transmembrane region" description="Helical" evidence="10">
    <location>
        <begin position="156"/>
        <end position="178"/>
    </location>
</feature>
<name>A0ABY5DNX9_9ACTN</name>
<keyword evidence="4" id="KW-0997">Cell inner membrane</keyword>
<dbReference type="CDD" id="cd06582">
    <property type="entry name" value="TM_PBP1_LivH_like"/>
    <property type="match status" value="1"/>
</dbReference>
<comment type="subcellular location">
    <subcellularLocation>
        <location evidence="1">Cell membrane</location>
        <topology evidence="1">Multi-pass membrane protein</topology>
    </subcellularLocation>
</comment>
<keyword evidence="3" id="KW-1003">Cell membrane</keyword>
<feature type="transmembrane region" description="Helical" evidence="10">
    <location>
        <begin position="28"/>
        <end position="46"/>
    </location>
</feature>
<sequence>MALQDAQVDPPAAAPLGARPGDAIRNFISGYGLFAVLLALPVYYGISDLKNDGNLAHLGQNIFQGLSNGAIWALIAVGYTLVYGIIELINFAHGDVFMIGSFTASALFGTLGLTLVSSTGSIVFGLILTLVLCMLICGLLNVMIERVAYRPLRNAPKLAPLITAVGLSFILQNVGLLWQGGSPRSVDDLIHAQQDVFTFLGITVQRADVLAIVVTIPLVIAATTFINRSRLGKAMRATAQDPDAARLMGINVDVTISLTFLIGGMLAGAAGLIYALYQTTVQFNQGFQAGLIAFTAAVMGGIGNLRGAVLGGLIIGIIQFISDDRIGTQWTPAIVFAYLILIMIFRPQGLLGEETREAG</sequence>
<protein>
    <submittedName>
        <fullName evidence="11">Branched-chain amino acid ABC transporter permease</fullName>
    </submittedName>
</protein>
<feature type="transmembrane region" description="Helical" evidence="10">
    <location>
        <begin position="122"/>
        <end position="144"/>
    </location>
</feature>
<proteinExistence type="inferred from homology"/>
<keyword evidence="7 10" id="KW-1133">Transmembrane helix</keyword>
<evidence type="ECO:0000256" key="6">
    <source>
        <dbReference type="ARBA" id="ARBA00022970"/>
    </source>
</evidence>
<reference evidence="11 12" key="1">
    <citation type="submission" date="2022-06" db="EMBL/GenBank/DDBJ databases">
        <title>Paraconexibacter antarcticus.</title>
        <authorList>
            <person name="Kim C.S."/>
        </authorList>
    </citation>
    <scope>NUCLEOTIDE SEQUENCE [LARGE SCALE GENOMIC DNA]</scope>
    <source>
        <strain evidence="11 12">02-257</strain>
    </source>
</reference>
<keyword evidence="5 10" id="KW-0812">Transmembrane</keyword>
<dbReference type="Proteomes" id="UP001056035">
    <property type="component" value="Chromosome"/>
</dbReference>
<evidence type="ECO:0000256" key="8">
    <source>
        <dbReference type="ARBA" id="ARBA00023136"/>
    </source>
</evidence>
<evidence type="ECO:0000256" key="5">
    <source>
        <dbReference type="ARBA" id="ARBA00022692"/>
    </source>
</evidence>
<keyword evidence="2" id="KW-0813">Transport</keyword>
<keyword evidence="8 10" id="KW-0472">Membrane</keyword>
<dbReference type="InterPro" id="IPR001851">
    <property type="entry name" value="ABC_transp_permease"/>
</dbReference>
<accession>A0ABY5DNX9</accession>
<feature type="transmembrane region" description="Helical" evidence="10">
    <location>
        <begin position="289"/>
        <end position="318"/>
    </location>
</feature>
<feature type="transmembrane region" description="Helical" evidence="10">
    <location>
        <begin position="209"/>
        <end position="226"/>
    </location>
</feature>
<keyword evidence="12" id="KW-1185">Reference proteome</keyword>
<evidence type="ECO:0000256" key="3">
    <source>
        <dbReference type="ARBA" id="ARBA00022475"/>
    </source>
</evidence>
<evidence type="ECO:0000256" key="9">
    <source>
        <dbReference type="ARBA" id="ARBA00037998"/>
    </source>
</evidence>
<evidence type="ECO:0000313" key="12">
    <source>
        <dbReference type="Proteomes" id="UP001056035"/>
    </source>
</evidence>
<dbReference type="EMBL" id="CP098502">
    <property type="protein sequence ID" value="UTI62445.1"/>
    <property type="molecule type" value="Genomic_DNA"/>
</dbReference>
<feature type="transmembrane region" description="Helical" evidence="10">
    <location>
        <begin position="256"/>
        <end position="277"/>
    </location>
</feature>
<feature type="transmembrane region" description="Helical" evidence="10">
    <location>
        <begin position="96"/>
        <end position="116"/>
    </location>
</feature>
<dbReference type="Pfam" id="PF02653">
    <property type="entry name" value="BPD_transp_2"/>
    <property type="match status" value="1"/>
</dbReference>
<dbReference type="RefSeq" id="WP_254569183.1">
    <property type="nucleotide sequence ID" value="NZ_CP098502.1"/>
</dbReference>
<evidence type="ECO:0000256" key="4">
    <source>
        <dbReference type="ARBA" id="ARBA00022519"/>
    </source>
</evidence>
<evidence type="ECO:0000256" key="7">
    <source>
        <dbReference type="ARBA" id="ARBA00022989"/>
    </source>
</evidence>
<dbReference type="PANTHER" id="PTHR11795">
    <property type="entry name" value="BRANCHED-CHAIN AMINO ACID TRANSPORT SYSTEM PERMEASE PROTEIN LIVH"/>
    <property type="match status" value="1"/>
</dbReference>
<feature type="transmembrane region" description="Helical" evidence="10">
    <location>
        <begin position="330"/>
        <end position="347"/>
    </location>
</feature>
<feature type="transmembrane region" description="Helical" evidence="10">
    <location>
        <begin position="66"/>
        <end position="89"/>
    </location>
</feature>
<dbReference type="PANTHER" id="PTHR11795:SF371">
    <property type="entry name" value="HIGH-AFFINITY BRANCHED-CHAIN AMINO ACID TRANSPORT SYSTEM PERMEASE PROTEIN LIVH"/>
    <property type="match status" value="1"/>
</dbReference>
<keyword evidence="6" id="KW-0029">Amino-acid transport</keyword>
<gene>
    <name evidence="11" type="ORF">NBH00_13850</name>
</gene>
<evidence type="ECO:0000256" key="2">
    <source>
        <dbReference type="ARBA" id="ARBA00022448"/>
    </source>
</evidence>
<evidence type="ECO:0000256" key="1">
    <source>
        <dbReference type="ARBA" id="ARBA00004651"/>
    </source>
</evidence>
<evidence type="ECO:0000256" key="10">
    <source>
        <dbReference type="SAM" id="Phobius"/>
    </source>
</evidence>
<comment type="similarity">
    <text evidence="9">Belongs to the binding-protein-dependent transport system permease family. LivHM subfamily.</text>
</comment>
<dbReference type="InterPro" id="IPR052157">
    <property type="entry name" value="BCAA_transport_permease"/>
</dbReference>
<organism evidence="11 12">
    <name type="scientific">Paraconexibacter antarcticus</name>
    <dbReference type="NCBI Taxonomy" id="2949664"/>
    <lineage>
        <taxon>Bacteria</taxon>
        <taxon>Bacillati</taxon>
        <taxon>Actinomycetota</taxon>
        <taxon>Thermoleophilia</taxon>
        <taxon>Solirubrobacterales</taxon>
        <taxon>Paraconexibacteraceae</taxon>
        <taxon>Paraconexibacter</taxon>
    </lineage>
</organism>
<evidence type="ECO:0000313" key="11">
    <source>
        <dbReference type="EMBL" id="UTI62445.1"/>
    </source>
</evidence>